<evidence type="ECO:0000256" key="1">
    <source>
        <dbReference type="SAM" id="Phobius"/>
    </source>
</evidence>
<keyword evidence="1" id="KW-0812">Transmembrane</keyword>
<accession>A0AAU8Q4E1</accession>
<organism evidence="2 3">
    <name type="scientific">Desulfofundulus kuznetsovii (strain DSM 6115 / VKM B-1805 / 17)</name>
    <name type="common">Desulfotomaculum kuznetsovii</name>
    <dbReference type="NCBI Taxonomy" id="760568"/>
    <lineage>
        <taxon>Bacteria</taxon>
        <taxon>Bacillati</taxon>
        <taxon>Bacillota</taxon>
        <taxon>Clostridia</taxon>
        <taxon>Eubacteriales</taxon>
        <taxon>Peptococcaceae</taxon>
        <taxon>Desulfofundulus</taxon>
    </lineage>
</organism>
<feature type="transmembrane region" description="Helical" evidence="1">
    <location>
        <begin position="6"/>
        <end position="24"/>
    </location>
</feature>
<evidence type="ECO:0000313" key="3">
    <source>
        <dbReference type="Proteomes" id="UP000009229"/>
    </source>
</evidence>
<evidence type="ECO:0008006" key="4">
    <source>
        <dbReference type="Google" id="ProtNLM"/>
    </source>
</evidence>
<protein>
    <recommendedName>
        <fullName evidence="4">Flp pilus-assembly TadG-like N-terminal domain-containing protein</fullName>
    </recommendedName>
</protein>
<dbReference type="AlphaFoldDB" id="A0AAU8Q4E1"/>
<dbReference type="EMBL" id="CP002770">
    <property type="protein sequence ID" value="AEG15973.1"/>
    <property type="molecule type" value="Genomic_DNA"/>
</dbReference>
<sequence>MVELLIVFGLLCFLIFGSIDMYLVQTRHLKAQNILHYYLDRARLEGYLTTADEAAMVNAFKGVGLTVISIEGPRESMGDPRVLRNNLDFSASEINLRVTCSFDQKPFILGLLINGSPPNNVRLRVGGKTFSERVNP</sequence>
<keyword evidence="3" id="KW-1185">Reference proteome</keyword>
<reference evidence="3" key="1">
    <citation type="submission" date="2011-05" db="EMBL/GenBank/DDBJ databases">
        <title>Complete sequence of Desulfotomaculum kuznetsovii DSM 6115.</title>
        <authorList>
            <person name="Lucas S."/>
            <person name="Han J."/>
            <person name="Lapidus A."/>
            <person name="Cheng J.-F."/>
            <person name="Goodwin L."/>
            <person name="Pitluck S."/>
            <person name="Peters L."/>
            <person name="Mikhailova N."/>
            <person name="Lu M."/>
            <person name="Saunders E."/>
            <person name="Han C."/>
            <person name="Tapia R."/>
            <person name="Land M."/>
            <person name="Hauser L."/>
            <person name="Kyrpides N."/>
            <person name="Ivanova N."/>
            <person name="Pagani I."/>
            <person name="Nazina T."/>
            <person name="Ivanova A."/>
            <person name="Parshina S."/>
            <person name="Kuever J."/>
            <person name="Muyzer G."/>
            <person name="Plugge C."/>
            <person name="Stams A."/>
            <person name="Woyke T."/>
        </authorList>
    </citation>
    <scope>NUCLEOTIDE SEQUENCE [LARGE SCALE GENOMIC DNA]</scope>
    <source>
        <strain evidence="3">DSM 6115 / VKM B-1805 / 17</strain>
    </source>
</reference>
<dbReference type="KEGG" id="dku:Desku_2442"/>
<dbReference type="Proteomes" id="UP000009229">
    <property type="component" value="Chromosome"/>
</dbReference>
<keyword evidence="1" id="KW-1133">Transmembrane helix</keyword>
<name>A0AAU8Q4E1_DESK7</name>
<gene>
    <name evidence="2" type="ordered locus">Desku_2442</name>
</gene>
<dbReference type="RefSeq" id="WP_013823484.1">
    <property type="nucleotide sequence ID" value="NC_015573.1"/>
</dbReference>
<evidence type="ECO:0000313" key="2">
    <source>
        <dbReference type="EMBL" id="AEG15973.1"/>
    </source>
</evidence>
<keyword evidence="1" id="KW-0472">Membrane</keyword>
<proteinExistence type="predicted"/>